<dbReference type="EMBL" id="REGN01004084">
    <property type="protein sequence ID" value="RNA19240.1"/>
    <property type="molecule type" value="Genomic_DNA"/>
</dbReference>
<dbReference type="AlphaFoldDB" id="A0A3M7R6S4"/>
<organism evidence="1 2">
    <name type="scientific">Brachionus plicatilis</name>
    <name type="common">Marine rotifer</name>
    <name type="synonym">Brachionus muelleri</name>
    <dbReference type="NCBI Taxonomy" id="10195"/>
    <lineage>
        <taxon>Eukaryota</taxon>
        <taxon>Metazoa</taxon>
        <taxon>Spiralia</taxon>
        <taxon>Gnathifera</taxon>
        <taxon>Rotifera</taxon>
        <taxon>Eurotatoria</taxon>
        <taxon>Monogononta</taxon>
        <taxon>Pseudotrocha</taxon>
        <taxon>Ploima</taxon>
        <taxon>Brachionidae</taxon>
        <taxon>Brachionus</taxon>
    </lineage>
</organism>
<gene>
    <name evidence="1" type="ORF">BpHYR1_008833</name>
</gene>
<protein>
    <submittedName>
        <fullName evidence="1">Uncharacterized protein</fullName>
    </submittedName>
</protein>
<evidence type="ECO:0000313" key="2">
    <source>
        <dbReference type="Proteomes" id="UP000276133"/>
    </source>
</evidence>
<keyword evidence="2" id="KW-1185">Reference proteome</keyword>
<dbReference type="Proteomes" id="UP000276133">
    <property type="component" value="Unassembled WGS sequence"/>
</dbReference>
<reference evidence="1 2" key="1">
    <citation type="journal article" date="2018" name="Sci. Rep.">
        <title>Genomic signatures of local adaptation to the degree of environmental predictability in rotifers.</title>
        <authorList>
            <person name="Franch-Gras L."/>
            <person name="Hahn C."/>
            <person name="Garcia-Roger E.M."/>
            <person name="Carmona M.J."/>
            <person name="Serra M."/>
            <person name="Gomez A."/>
        </authorList>
    </citation>
    <scope>NUCLEOTIDE SEQUENCE [LARGE SCALE GENOMIC DNA]</scope>
    <source>
        <strain evidence="1">HYR1</strain>
    </source>
</reference>
<accession>A0A3M7R6S4</accession>
<name>A0A3M7R6S4_BRAPC</name>
<evidence type="ECO:0000313" key="1">
    <source>
        <dbReference type="EMBL" id="RNA19240.1"/>
    </source>
</evidence>
<comment type="caution">
    <text evidence="1">The sequence shown here is derived from an EMBL/GenBank/DDBJ whole genome shotgun (WGS) entry which is preliminary data.</text>
</comment>
<proteinExistence type="predicted"/>
<sequence length="76" mass="8733">MSNNLIFFEKLLTIQNQKKKKIAQKNQNSDLVMSIFIHLHLIPLAKVVVYKLHHELFQPSVTSQRTSSGDSLDTNI</sequence>